<dbReference type="Proteomes" id="UP001303115">
    <property type="component" value="Unassembled WGS sequence"/>
</dbReference>
<reference evidence="2" key="1">
    <citation type="journal article" date="2023" name="Mol. Phylogenet. Evol.">
        <title>Genome-scale phylogeny and comparative genomics of the fungal order Sordariales.</title>
        <authorList>
            <person name="Hensen N."/>
            <person name="Bonometti L."/>
            <person name="Westerberg I."/>
            <person name="Brannstrom I.O."/>
            <person name="Guillou S."/>
            <person name="Cros-Aarteil S."/>
            <person name="Calhoun S."/>
            <person name="Haridas S."/>
            <person name="Kuo A."/>
            <person name="Mondo S."/>
            <person name="Pangilinan J."/>
            <person name="Riley R."/>
            <person name="LaButti K."/>
            <person name="Andreopoulos B."/>
            <person name="Lipzen A."/>
            <person name="Chen C."/>
            <person name="Yan M."/>
            <person name="Daum C."/>
            <person name="Ng V."/>
            <person name="Clum A."/>
            <person name="Steindorff A."/>
            <person name="Ohm R.A."/>
            <person name="Martin F."/>
            <person name="Silar P."/>
            <person name="Natvig D.O."/>
            <person name="Lalanne C."/>
            <person name="Gautier V."/>
            <person name="Ament-Velasquez S.L."/>
            <person name="Kruys A."/>
            <person name="Hutchinson M.I."/>
            <person name="Powell A.J."/>
            <person name="Barry K."/>
            <person name="Miller A.N."/>
            <person name="Grigoriev I.V."/>
            <person name="Debuchy R."/>
            <person name="Gladieux P."/>
            <person name="Hiltunen Thoren M."/>
            <person name="Johannesson H."/>
        </authorList>
    </citation>
    <scope>NUCLEOTIDE SEQUENCE [LARGE SCALE GENOMIC DNA]</scope>
    <source>
        <strain evidence="2">CBS 284.82</strain>
    </source>
</reference>
<keyword evidence="2" id="KW-1185">Reference proteome</keyword>
<accession>A0AAN6PA66</accession>
<name>A0AAN6PA66_9PEZI</name>
<organism evidence="1 2">
    <name type="scientific">Parachaetomium inaequale</name>
    <dbReference type="NCBI Taxonomy" id="2588326"/>
    <lineage>
        <taxon>Eukaryota</taxon>
        <taxon>Fungi</taxon>
        <taxon>Dikarya</taxon>
        <taxon>Ascomycota</taxon>
        <taxon>Pezizomycotina</taxon>
        <taxon>Sordariomycetes</taxon>
        <taxon>Sordariomycetidae</taxon>
        <taxon>Sordariales</taxon>
        <taxon>Chaetomiaceae</taxon>
        <taxon>Parachaetomium</taxon>
    </lineage>
</organism>
<sequence length="275" mass="30571">MAPPNPITLPPRFEIRKLEPQHHDWVKALVAHSNAFHSPVFAVAYPHNQTPRAYAMFRAGDYHASHSINSGLSYGVFDTQFQFHHPSSSSAEAGGQLLWDFSDTTATASQLLTQMDFPLVSLALSYDGIHPFDFAQLTPLLQALPLLGTVFAALEKRDTRAPESWKPRREGEVVLRSGTCTRADYGGMGLAKGLAHWLMFEARGRGYRGVQIETAHEAVERVWMNPPAGFKAEMVGAFETGSYEEEVERRGMVRVFEPAQLRCTKIWVDLLGASA</sequence>
<evidence type="ECO:0000313" key="2">
    <source>
        <dbReference type="Proteomes" id="UP001303115"/>
    </source>
</evidence>
<gene>
    <name evidence="1" type="ORF">C8A01DRAFT_38970</name>
</gene>
<dbReference type="Gene3D" id="3.40.630.30">
    <property type="match status" value="1"/>
</dbReference>
<evidence type="ECO:0000313" key="1">
    <source>
        <dbReference type="EMBL" id="KAK4034578.1"/>
    </source>
</evidence>
<dbReference type="AlphaFoldDB" id="A0AAN6PA66"/>
<protein>
    <submittedName>
        <fullName evidence="1">Uncharacterized protein</fullName>
    </submittedName>
</protein>
<dbReference type="EMBL" id="MU854474">
    <property type="protein sequence ID" value="KAK4034578.1"/>
    <property type="molecule type" value="Genomic_DNA"/>
</dbReference>
<proteinExistence type="predicted"/>
<comment type="caution">
    <text evidence="1">The sequence shown here is derived from an EMBL/GenBank/DDBJ whole genome shotgun (WGS) entry which is preliminary data.</text>
</comment>